<dbReference type="Proteomes" id="UP000276295">
    <property type="component" value="Unassembled WGS sequence"/>
</dbReference>
<reference evidence="2 3" key="1">
    <citation type="submission" date="2018-09" db="EMBL/GenBank/DDBJ databases">
        <title>Draft genome sequence of Buttiauxella izardii CCUG 35510T.</title>
        <authorList>
            <person name="Salva-Serra F."/>
            <person name="Marathe N."/>
            <person name="Moore E."/>
            <person name="Stadler-Svensson L."/>
            <person name="Engstrom-Jakobsson H."/>
        </authorList>
    </citation>
    <scope>NUCLEOTIDE SEQUENCE [LARGE SCALE GENOMIC DNA]</scope>
    <source>
        <strain evidence="2 3">CCUG 35510</strain>
    </source>
</reference>
<comment type="caution">
    <text evidence="2">The sequence shown here is derived from an EMBL/GenBank/DDBJ whole genome shotgun (WGS) entry which is preliminary data.</text>
</comment>
<name>A0A3A5JX94_9ENTR</name>
<dbReference type="InterPro" id="IPR008473">
    <property type="entry name" value="Phage_holin_3_7"/>
</dbReference>
<feature type="transmembrane region" description="Helical" evidence="1">
    <location>
        <begin position="37"/>
        <end position="56"/>
    </location>
</feature>
<keyword evidence="1" id="KW-0472">Membrane</keyword>
<keyword evidence="1" id="KW-0812">Transmembrane</keyword>
<evidence type="ECO:0000256" key="1">
    <source>
        <dbReference type="SAM" id="Phobius"/>
    </source>
</evidence>
<evidence type="ECO:0000313" key="3">
    <source>
        <dbReference type="Proteomes" id="UP000276295"/>
    </source>
</evidence>
<dbReference type="EMBL" id="QZWH01000006">
    <property type="protein sequence ID" value="RJT26903.1"/>
    <property type="molecule type" value="Genomic_DNA"/>
</dbReference>
<dbReference type="OrthoDB" id="6455699at2"/>
<evidence type="ECO:0000313" key="2">
    <source>
        <dbReference type="EMBL" id="RJT26903.1"/>
    </source>
</evidence>
<protein>
    <submittedName>
        <fullName evidence="2">Phage holin family protein</fullName>
    </submittedName>
</protein>
<organism evidence="2 3">
    <name type="scientific">Buttiauxella izardii</name>
    <dbReference type="NCBI Taxonomy" id="82991"/>
    <lineage>
        <taxon>Bacteria</taxon>
        <taxon>Pseudomonadati</taxon>
        <taxon>Pseudomonadota</taxon>
        <taxon>Gammaproteobacteria</taxon>
        <taxon>Enterobacterales</taxon>
        <taxon>Enterobacteriaceae</taxon>
        <taxon>Buttiauxella</taxon>
    </lineage>
</organism>
<dbReference type="AlphaFoldDB" id="A0A3A5JX94"/>
<sequence>MVTSDPIATANALICVVIVGVLMLYRKKGARHRPWISHLAYLAVLVYASVPIAYLCGIYAESHWLVALVNLIICIVVLRSRGNVARLVDALRLL</sequence>
<accession>A0A3A5JX94</accession>
<feature type="transmembrane region" description="Helical" evidence="1">
    <location>
        <begin position="62"/>
        <end position="78"/>
    </location>
</feature>
<dbReference type="Pfam" id="PF05449">
    <property type="entry name" value="Phage_holin_3_7"/>
    <property type="match status" value="1"/>
</dbReference>
<proteinExistence type="predicted"/>
<feature type="transmembrane region" description="Helical" evidence="1">
    <location>
        <begin position="6"/>
        <end position="25"/>
    </location>
</feature>
<gene>
    <name evidence="2" type="ORF">D6029_03710</name>
</gene>
<dbReference type="RefSeq" id="WP_120063472.1">
    <property type="nucleotide sequence ID" value="NZ_QZWH01000006.1"/>
</dbReference>
<keyword evidence="3" id="KW-1185">Reference proteome</keyword>
<keyword evidence="1" id="KW-1133">Transmembrane helix</keyword>